<dbReference type="SUPFAM" id="SSF142764">
    <property type="entry name" value="YgbK-like"/>
    <property type="match status" value="1"/>
</dbReference>
<proteinExistence type="predicted"/>
<feature type="domain" description="Four-carbon acid sugar kinase nucleotide binding" evidence="1">
    <location>
        <begin position="1"/>
        <end position="48"/>
    </location>
</feature>
<evidence type="ECO:0000259" key="1">
    <source>
        <dbReference type="Pfam" id="PF17042"/>
    </source>
</evidence>
<dbReference type="Pfam" id="PF17042">
    <property type="entry name" value="NBD_C"/>
    <property type="match status" value="1"/>
</dbReference>
<dbReference type="EMBL" id="CP157947">
    <property type="protein sequence ID" value="XBS69088.1"/>
    <property type="molecule type" value="Genomic_DNA"/>
</dbReference>
<dbReference type="Gene3D" id="3.40.980.20">
    <property type="entry name" value="Four-carbon acid sugar kinase, nucleotide binding domain"/>
    <property type="match status" value="1"/>
</dbReference>
<protein>
    <submittedName>
        <fullName evidence="2">Nucleotide-binding domain containing protein</fullName>
    </submittedName>
</protein>
<dbReference type="InterPro" id="IPR042213">
    <property type="entry name" value="NBD_C_sf"/>
</dbReference>
<dbReference type="InterPro" id="IPR031475">
    <property type="entry name" value="NBD_C"/>
</dbReference>
<name>A0AAU7Q7Z7_9GAMM</name>
<accession>A0AAU7Q7Z7</accession>
<evidence type="ECO:0000313" key="2">
    <source>
        <dbReference type="EMBL" id="XBS69088.1"/>
    </source>
</evidence>
<organism evidence="2">
    <name type="scientific">Acerihabitans sp. KWT182</name>
    <dbReference type="NCBI Taxonomy" id="3157919"/>
    <lineage>
        <taxon>Bacteria</taxon>
        <taxon>Pseudomonadati</taxon>
        <taxon>Pseudomonadota</taxon>
        <taxon>Gammaproteobacteria</taxon>
        <taxon>Enterobacterales</taxon>
        <taxon>Pectobacteriaceae</taxon>
        <taxon>Acerihabitans</taxon>
    </lineage>
</organism>
<dbReference type="AlphaFoldDB" id="A0AAU7Q7Z7"/>
<reference evidence="2" key="1">
    <citation type="submission" date="2024-06" db="EMBL/GenBank/DDBJ databases">
        <authorList>
            <person name="Coelho C."/>
            <person name="Bento M."/>
            <person name="Garcia E."/>
            <person name="Camelo A."/>
            <person name="Brandao I."/>
            <person name="Espirito Santo C."/>
            <person name="Trovao J."/>
            <person name="Verissimo A."/>
            <person name="Costa J."/>
            <person name="Tiago I."/>
        </authorList>
    </citation>
    <scope>NUCLEOTIDE SEQUENCE</scope>
    <source>
        <strain evidence="2">KWT182</strain>
    </source>
</reference>
<gene>
    <name evidence="2" type="ORF">ABK905_21825</name>
</gene>
<sequence>MARALGAQGYRIAGEVTSCVPYGTFVNSGIDDLPVITKAGGFGNEGTLRDALIFIEERYRGN</sequence>